<name>A0A836CGG6_9STRA</name>
<gene>
    <name evidence="3" type="ORF">JKP88DRAFT_277002</name>
</gene>
<feature type="transmembrane region" description="Helical" evidence="2">
    <location>
        <begin position="329"/>
        <end position="349"/>
    </location>
</feature>
<evidence type="ECO:0000313" key="3">
    <source>
        <dbReference type="EMBL" id="KAG5184644.1"/>
    </source>
</evidence>
<keyword evidence="2" id="KW-0472">Membrane</keyword>
<organism evidence="3 4">
    <name type="scientific">Tribonema minus</name>
    <dbReference type="NCBI Taxonomy" id="303371"/>
    <lineage>
        <taxon>Eukaryota</taxon>
        <taxon>Sar</taxon>
        <taxon>Stramenopiles</taxon>
        <taxon>Ochrophyta</taxon>
        <taxon>PX clade</taxon>
        <taxon>Xanthophyceae</taxon>
        <taxon>Tribonematales</taxon>
        <taxon>Tribonemataceae</taxon>
        <taxon>Tribonema</taxon>
    </lineage>
</organism>
<feature type="compositionally biased region" description="Gly residues" evidence="1">
    <location>
        <begin position="429"/>
        <end position="438"/>
    </location>
</feature>
<reference evidence="3" key="1">
    <citation type="submission" date="2021-02" db="EMBL/GenBank/DDBJ databases">
        <title>First Annotated Genome of the Yellow-green Alga Tribonema minus.</title>
        <authorList>
            <person name="Mahan K.M."/>
        </authorList>
    </citation>
    <scope>NUCLEOTIDE SEQUENCE</scope>
    <source>
        <strain evidence="3">UTEX B ZZ1240</strain>
    </source>
</reference>
<keyword evidence="2" id="KW-0812">Transmembrane</keyword>
<accession>A0A836CGG6</accession>
<feature type="transmembrane region" description="Helical" evidence="2">
    <location>
        <begin position="144"/>
        <end position="164"/>
    </location>
</feature>
<evidence type="ECO:0000256" key="1">
    <source>
        <dbReference type="SAM" id="MobiDB-lite"/>
    </source>
</evidence>
<keyword evidence="2" id="KW-1133">Transmembrane helix</keyword>
<dbReference type="EMBL" id="JAFCMP010000157">
    <property type="protein sequence ID" value="KAG5184644.1"/>
    <property type="molecule type" value="Genomic_DNA"/>
</dbReference>
<proteinExistence type="predicted"/>
<dbReference type="Proteomes" id="UP000664859">
    <property type="component" value="Unassembled WGS sequence"/>
</dbReference>
<feature type="compositionally biased region" description="Low complexity" evidence="1">
    <location>
        <begin position="418"/>
        <end position="428"/>
    </location>
</feature>
<protein>
    <submittedName>
        <fullName evidence="3">Uncharacterized protein</fullName>
    </submittedName>
</protein>
<feature type="transmembrane region" description="Helical" evidence="2">
    <location>
        <begin position="298"/>
        <end position="317"/>
    </location>
</feature>
<evidence type="ECO:0000313" key="4">
    <source>
        <dbReference type="Proteomes" id="UP000664859"/>
    </source>
</evidence>
<dbReference type="AlphaFoldDB" id="A0A836CGG6"/>
<evidence type="ECO:0000256" key="2">
    <source>
        <dbReference type="SAM" id="Phobius"/>
    </source>
</evidence>
<comment type="caution">
    <text evidence="3">The sequence shown here is derived from an EMBL/GenBank/DDBJ whole genome shotgun (WGS) entry which is preliminary data.</text>
</comment>
<feature type="compositionally biased region" description="Basic and acidic residues" evidence="1">
    <location>
        <begin position="401"/>
        <end position="417"/>
    </location>
</feature>
<keyword evidence="4" id="KW-1185">Reference proteome</keyword>
<feature type="region of interest" description="Disordered" evidence="1">
    <location>
        <begin position="381"/>
        <end position="468"/>
    </location>
</feature>
<sequence length="468" mass="49188">MPSIAQFIIALQSDEGPRDEATLVERVGQLNDGQLRLFAQFCESEVTVKHNDMLAASFKQLLAAARAEMDKRKEEAHRLEPGHRQLEEGEEVDEELRKFHAFLKDKAAAQARVEAQAATLRNAHAARLQEPAAYARAQRRRRRCGAASLIAFATMVTISALPAAPHALRVTLALLSAAAAAVCAAAAHRADGAAAAAAAAAAREPAAAAAAAADPAARRRWVKARRRQLLRDMEAGIARAYADFEARFRSEETAAQRARKAQRRQQAAAAAAAAATAAKRGSGGGARVAPAAEPGGTLAVAVTIANWITTAFFLPIALRAQLAGRQLELRFTSLAAFVTMITVSTLPAASHALRVTLTLLSAAAATICAAAAYRVNGGPAAAAAAAGPQRRQRRRRTQWRGGEETAAERARKPEARRWQQAAAAAAAAAGGGGSGGGSEEGKRRRRWRRTCHAGSEAGGDVSPATTLQ</sequence>